<dbReference type="InterPro" id="IPR036565">
    <property type="entry name" value="Mur-like_cat_sf"/>
</dbReference>
<dbReference type="InterPro" id="IPR013564">
    <property type="entry name" value="MurT_C"/>
</dbReference>
<dbReference type="Proteomes" id="UP000431744">
    <property type="component" value="Unassembled WGS sequence"/>
</dbReference>
<dbReference type="EMBL" id="WBJY01000001">
    <property type="protein sequence ID" value="KAB1650554.1"/>
    <property type="molecule type" value="Genomic_DNA"/>
</dbReference>
<accession>A0A6H9WVK3</accession>
<comment type="caution">
    <text evidence="3">The sequence shown here is derived from an EMBL/GenBank/DDBJ whole genome shotgun (WGS) entry which is preliminary data.</text>
</comment>
<reference evidence="3 4" key="1">
    <citation type="submission" date="2019-09" db="EMBL/GenBank/DDBJ databases">
        <title>Phylogeny of genus Pseudoclavibacter and closely related genus.</title>
        <authorList>
            <person name="Li Y."/>
        </authorList>
    </citation>
    <scope>NUCLEOTIDE SEQUENCE [LARGE SCALE GENOMIC DNA]</scope>
    <source>
        <strain evidence="3 4">EGI 60007</strain>
    </source>
</reference>
<dbReference type="GO" id="GO:0016881">
    <property type="term" value="F:acid-amino acid ligase activity"/>
    <property type="evidence" value="ECO:0007669"/>
    <property type="project" value="InterPro"/>
</dbReference>
<keyword evidence="4" id="KW-1185">Reference proteome</keyword>
<dbReference type="SUPFAM" id="SSF53623">
    <property type="entry name" value="MurD-like peptide ligases, catalytic domain"/>
    <property type="match status" value="1"/>
</dbReference>
<dbReference type="Pfam" id="PF08245">
    <property type="entry name" value="Mur_ligase_M"/>
    <property type="match status" value="1"/>
</dbReference>
<feature type="domain" description="Mur ligase central" evidence="1">
    <location>
        <begin position="37"/>
        <end position="179"/>
    </location>
</feature>
<gene>
    <name evidence="3" type="ORF">F8O04_07355</name>
</gene>
<evidence type="ECO:0000313" key="3">
    <source>
        <dbReference type="EMBL" id="KAB1650554.1"/>
    </source>
</evidence>
<name>A0A6H9WVK3_9MICO</name>
<dbReference type="GO" id="GO:0005524">
    <property type="term" value="F:ATP binding"/>
    <property type="evidence" value="ECO:0007669"/>
    <property type="project" value="InterPro"/>
</dbReference>
<dbReference type="Gene3D" id="3.40.1190.10">
    <property type="entry name" value="Mur-like, catalytic domain"/>
    <property type="match status" value="1"/>
</dbReference>
<dbReference type="Pfam" id="PF08353">
    <property type="entry name" value="MurT_C"/>
    <property type="match status" value="1"/>
</dbReference>
<protein>
    <submittedName>
        <fullName evidence="3">DUF1727 domain-containing protein</fullName>
    </submittedName>
</protein>
<feature type="domain" description="Lipid II isoglutaminyl synthase (glutamine-hydrolyzing) subunit MurT C-terminal" evidence="2">
    <location>
        <begin position="288"/>
        <end position="372"/>
    </location>
</feature>
<dbReference type="PANTHER" id="PTHR23135:SF7">
    <property type="entry name" value="LIPID II ISOGLUTAMINYL SYNTHASE (GLUTAMINE-HYDROLYZING) SUBUNIT MURT"/>
    <property type="match status" value="1"/>
</dbReference>
<evidence type="ECO:0000259" key="1">
    <source>
        <dbReference type="Pfam" id="PF08245"/>
    </source>
</evidence>
<dbReference type="OrthoDB" id="9803907at2"/>
<sequence length="407" mass="43499">MRLRGGGSAVPGRVALAISPDFLRAAVEGLPLGVVFVSGSNGKSTTTHFLTTMLRAHGLKVFTNSSGGNLPQGIASSMLPDVGPDGRLRADIAVLEVDEAFGPQLLEHLRPRGVLLLNVQVDQLNRFYDPTRVAGFLEVIARACHDFAVLNADDDSLRGLGERLAQPVTWFGVNDDVARTAPNGLSNFESASGAPALVDDEFRTVQVTGLGDRRTHLRMGGVTEEVALPARGLHYAVDAAGAVATAMQILGSDFRAATVRDALAVTKTVYGRGEVLVHRGQELEIVMMKNPPSLQMNLDALDGTPERVLVAVDEGTPDPSWIFGSDLSKLRRVDLVSGTKAWQIAARLEYGGIHVERVEPNTSAAVDAFLQLPAPSNGRKLLIVNYEEMMAIRRRLGASGLEGKVNS</sequence>
<dbReference type="AlphaFoldDB" id="A0A6H9WVK3"/>
<dbReference type="InterPro" id="IPR013221">
    <property type="entry name" value="Mur_ligase_cen"/>
</dbReference>
<evidence type="ECO:0000313" key="4">
    <source>
        <dbReference type="Proteomes" id="UP000431744"/>
    </source>
</evidence>
<organism evidence="3 4">
    <name type="scientific">Pseudoclavibacter endophyticus</name>
    <dbReference type="NCBI Taxonomy" id="1778590"/>
    <lineage>
        <taxon>Bacteria</taxon>
        <taxon>Bacillati</taxon>
        <taxon>Actinomycetota</taxon>
        <taxon>Actinomycetes</taxon>
        <taxon>Micrococcales</taxon>
        <taxon>Microbacteriaceae</taxon>
        <taxon>Pseudoclavibacter</taxon>
    </lineage>
</organism>
<proteinExistence type="predicted"/>
<dbReference type="PANTHER" id="PTHR23135">
    <property type="entry name" value="MUR LIGASE FAMILY MEMBER"/>
    <property type="match status" value="1"/>
</dbReference>
<evidence type="ECO:0000259" key="2">
    <source>
        <dbReference type="Pfam" id="PF08353"/>
    </source>
</evidence>